<evidence type="ECO:0000256" key="5">
    <source>
        <dbReference type="SAM" id="MobiDB-lite"/>
    </source>
</evidence>
<evidence type="ECO:0000256" key="4">
    <source>
        <dbReference type="SAM" id="Coils"/>
    </source>
</evidence>
<dbReference type="SUPFAM" id="SSF52540">
    <property type="entry name" value="P-loop containing nucleoside triphosphate hydrolases"/>
    <property type="match status" value="2"/>
</dbReference>
<dbReference type="Gene3D" id="1.10.287.380">
    <property type="entry name" value="Valyl-tRNA synthetase, C-terminal domain"/>
    <property type="match status" value="1"/>
</dbReference>
<keyword evidence="1" id="KW-0677">Repeat</keyword>
<dbReference type="InterPro" id="IPR050611">
    <property type="entry name" value="ABCF"/>
</dbReference>
<dbReference type="FunFam" id="3.40.50.300:FF:000011">
    <property type="entry name" value="Putative ABC transporter ATP-binding component"/>
    <property type="match status" value="1"/>
</dbReference>
<sequence length="740" mass="80375">MVNRIHRLALLLSLAATTSVHAFMRVSCDPEQAWRISHISLADSKASTQTRAVTTNVPTPNYGDTQGAELFLDGIAVAAGATQLVSGVNWKINKGERVGIVGGNGAGKSTVLSVIAGHNLPEEGSIRVHPRATLGYLVQTAVSGSARPLIEEAMSQMTAFHAAQKAVAEAEARVTRDPSDANLLSLERAQAEWIEAGGEDVERRVGNILNGLGFQRSDYPRPCTDFSGGWQMRIALARLLLGEPSLLLLDEPTNHLDSAAKEWLMHFLSGYTGTVLLVSHEEELLRAFQCTTVAELRFQALELYRCGYDQFLAQREERAEALEAAAARQAKERARVQAFIDRFGAKATMASAANSRKKTLEKMAIIEAPLAAGKRPHLRFPPPPKVMPELVKLQNASFGYPPAQPLVKEVDFTLTRGTRMVLLGPNGCGKSTVLKALTGSLPALNGASSERILGEGLEMGVFTQDLAQDLPQEHIALDYVLSTVRQKDLSVSDQQARGALGALGLTGEKAMRPISALSGGEKARVALSVFALLPHNLLVLDEPSNHLDVATMETLSEALAEYRGTLVVISHNKAFVERLKVTHVGLIKNRRLVVEERMLRPSDWSFDAQGGSDARASPVVSTRAKGEESSTKSSRSTTSGREKNDGIPEKPKITYQEQRARFKRISAAPKRIAKLQQIIEDKEKKAEEYGKKMYHAGCDVAKVMELNERKEALASEVESLYAEWDELEALLAETASAGGA</sequence>
<dbReference type="SMART" id="SM00382">
    <property type="entry name" value="AAA"/>
    <property type="match status" value="2"/>
</dbReference>
<dbReference type="InterPro" id="IPR017871">
    <property type="entry name" value="ABC_transporter-like_CS"/>
</dbReference>
<keyword evidence="4" id="KW-0175">Coiled coil</keyword>
<evidence type="ECO:0000313" key="9">
    <source>
        <dbReference type="Proteomes" id="UP000019335"/>
    </source>
</evidence>
<dbReference type="InterPro" id="IPR003439">
    <property type="entry name" value="ABC_transporter-like_ATP-bd"/>
</dbReference>
<evidence type="ECO:0000313" key="8">
    <source>
        <dbReference type="EMBL" id="EWM25833.1"/>
    </source>
</evidence>
<feature type="compositionally biased region" description="Basic and acidic residues" evidence="5">
    <location>
        <begin position="640"/>
        <end position="652"/>
    </location>
</feature>
<feature type="coiled-coil region" evidence="4">
    <location>
        <begin position="672"/>
        <end position="723"/>
    </location>
</feature>
<feature type="domain" description="ABC transporter" evidence="7">
    <location>
        <begin position="70"/>
        <end position="324"/>
    </location>
</feature>
<evidence type="ECO:0000256" key="3">
    <source>
        <dbReference type="ARBA" id="ARBA00022840"/>
    </source>
</evidence>
<comment type="caution">
    <text evidence="8">The sequence shown here is derived from an EMBL/GenBank/DDBJ whole genome shotgun (WGS) entry which is preliminary data.</text>
</comment>
<dbReference type="PANTHER" id="PTHR19211:SF133">
    <property type="entry name" value="ABC TRANSPORTER FAMILY PROTEIN"/>
    <property type="match status" value="1"/>
</dbReference>
<keyword evidence="3 8" id="KW-0067">ATP-binding</keyword>
<dbReference type="InterPro" id="IPR003593">
    <property type="entry name" value="AAA+_ATPase"/>
</dbReference>
<feature type="chain" id="PRO_5004901116" evidence="6">
    <location>
        <begin position="23"/>
        <end position="740"/>
    </location>
</feature>
<gene>
    <name evidence="8" type="ORF">Naga_100021g33</name>
</gene>
<dbReference type="CDD" id="cd03221">
    <property type="entry name" value="ABCF_EF-3"/>
    <property type="match status" value="1"/>
</dbReference>
<evidence type="ECO:0000256" key="2">
    <source>
        <dbReference type="ARBA" id="ARBA00022741"/>
    </source>
</evidence>
<organism evidence="8 9">
    <name type="scientific">Nannochloropsis gaditana</name>
    <dbReference type="NCBI Taxonomy" id="72520"/>
    <lineage>
        <taxon>Eukaryota</taxon>
        <taxon>Sar</taxon>
        <taxon>Stramenopiles</taxon>
        <taxon>Ochrophyta</taxon>
        <taxon>Eustigmatophyceae</taxon>
        <taxon>Eustigmatales</taxon>
        <taxon>Monodopsidaceae</taxon>
        <taxon>Nannochloropsis</taxon>
    </lineage>
</organism>
<dbReference type="GO" id="GO:0005524">
    <property type="term" value="F:ATP binding"/>
    <property type="evidence" value="ECO:0007669"/>
    <property type="project" value="UniProtKB-KW"/>
</dbReference>
<dbReference type="PROSITE" id="PS50893">
    <property type="entry name" value="ABC_TRANSPORTER_2"/>
    <property type="match status" value="2"/>
</dbReference>
<dbReference type="Proteomes" id="UP000019335">
    <property type="component" value="Chromosome 10"/>
</dbReference>
<name>W7TQL6_9STRA</name>
<evidence type="ECO:0000259" key="7">
    <source>
        <dbReference type="PROSITE" id="PS50893"/>
    </source>
</evidence>
<keyword evidence="2" id="KW-0547">Nucleotide-binding</keyword>
<evidence type="ECO:0000256" key="1">
    <source>
        <dbReference type="ARBA" id="ARBA00022737"/>
    </source>
</evidence>
<dbReference type="InterPro" id="IPR032781">
    <property type="entry name" value="ABC_tran_Xtn"/>
</dbReference>
<keyword evidence="6" id="KW-0732">Signal</keyword>
<dbReference type="GO" id="GO:0003677">
    <property type="term" value="F:DNA binding"/>
    <property type="evidence" value="ECO:0007669"/>
    <property type="project" value="InterPro"/>
</dbReference>
<dbReference type="Pfam" id="PF00005">
    <property type="entry name" value="ABC_tran"/>
    <property type="match status" value="2"/>
</dbReference>
<dbReference type="Gene3D" id="3.40.50.300">
    <property type="entry name" value="P-loop containing nucleotide triphosphate hydrolases"/>
    <property type="match status" value="2"/>
</dbReference>
<reference evidence="8 9" key="1">
    <citation type="journal article" date="2014" name="Mol. Plant">
        <title>Chromosome Scale Genome Assembly and Transcriptome Profiling of Nannochloropsis gaditana in Nitrogen Depletion.</title>
        <authorList>
            <person name="Corteggiani Carpinelli E."/>
            <person name="Telatin A."/>
            <person name="Vitulo N."/>
            <person name="Forcato C."/>
            <person name="D'Angelo M."/>
            <person name="Schiavon R."/>
            <person name="Vezzi A."/>
            <person name="Giacometti G.M."/>
            <person name="Morosinotto T."/>
            <person name="Valle G."/>
        </authorList>
    </citation>
    <scope>NUCLEOTIDE SEQUENCE [LARGE SCALE GENOMIC DNA]</scope>
    <source>
        <strain evidence="8 9">B-31</strain>
    </source>
</reference>
<dbReference type="InterPro" id="IPR037118">
    <property type="entry name" value="Val-tRNA_synth_C_sf"/>
</dbReference>
<dbReference type="PROSITE" id="PS00211">
    <property type="entry name" value="ABC_TRANSPORTER_1"/>
    <property type="match status" value="2"/>
</dbReference>
<protein>
    <submittedName>
        <fullName evidence="8">Atp-binding cassette superfamily</fullName>
    </submittedName>
</protein>
<proteinExistence type="predicted"/>
<dbReference type="PANTHER" id="PTHR19211">
    <property type="entry name" value="ATP-BINDING TRANSPORT PROTEIN-RELATED"/>
    <property type="match status" value="1"/>
</dbReference>
<dbReference type="InterPro" id="IPR027417">
    <property type="entry name" value="P-loop_NTPase"/>
</dbReference>
<dbReference type="AlphaFoldDB" id="W7TQL6"/>
<feature type="signal peptide" evidence="6">
    <location>
        <begin position="1"/>
        <end position="22"/>
    </location>
</feature>
<feature type="domain" description="ABC transporter" evidence="7">
    <location>
        <begin position="391"/>
        <end position="628"/>
    </location>
</feature>
<feature type="region of interest" description="Disordered" evidence="5">
    <location>
        <begin position="605"/>
        <end position="653"/>
    </location>
</feature>
<evidence type="ECO:0000256" key="6">
    <source>
        <dbReference type="SAM" id="SignalP"/>
    </source>
</evidence>
<accession>W7TQL6</accession>
<keyword evidence="9" id="KW-1185">Reference proteome</keyword>
<dbReference type="Pfam" id="PF12848">
    <property type="entry name" value="ABC_tran_Xtn"/>
    <property type="match status" value="1"/>
</dbReference>
<dbReference type="OrthoDB" id="2110130at2759"/>
<dbReference type="GO" id="GO:0016887">
    <property type="term" value="F:ATP hydrolysis activity"/>
    <property type="evidence" value="ECO:0007669"/>
    <property type="project" value="InterPro"/>
</dbReference>
<dbReference type="EMBL" id="AZIL01000830">
    <property type="protein sequence ID" value="EWM25833.1"/>
    <property type="molecule type" value="Genomic_DNA"/>
</dbReference>